<gene>
    <name evidence="3" type="primary">LOC4813488</name>
</gene>
<feature type="region of interest" description="Disordered" evidence="1">
    <location>
        <begin position="421"/>
        <end position="498"/>
    </location>
</feature>
<feature type="compositionally biased region" description="Basic residues" evidence="1">
    <location>
        <begin position="269"/>
        <end position="278"/>
    </location>
</feature>
<dbReference type="InParanoid" id="A0A6I8UCT6"/>
<feature type="compositionally biased region" description="Low complexity" evidence="1">
    <location>
        <begin position="472"/>
        <end position="492"/>
    </location>
</feature>
<accession>A0A6I8UCT6</accession>
<feature type="compositionally biased region" description="Low complexity" evidence="1">
    <location>
        <begin position="440"/>
        <end position="461"/>
    </location>
</feature>
<feature type="compositionally biased region" description="Basic residues" evidence="1">
    <location>
        <begin position="358"/>
        <end position="367"/>
    </location>
</feature>
<dbReference type="RefSeq" id="XP_001353361.4">
    <property type="nucleotide sequence ID" value="XM_001353325.4"/>
</dbReference>
<dbReference type="Proteomes" id="UP000001819">
    <property type="component" value="Chromosome X"/>
</dbReference>
<dbReference type="AlphaFoldDB" id="A0A6I8UCT6"/>
<dbReference type="KEGG" id="dpo:4813488"/>
<keyword evidence="2" id="KW-1185">Reference proteome</keyword>
<evidence type="ECO:0000313" key="2">
    <source>
        <dbReference type="Proteomes" id="UP000001819"/>
    </source>
</evidence>
<name>A0A6I8UCT6_DROPS</name>
<dbReference type="FunCoup" id="A0A6I8UCT6">
    <property type="interactions" value="30"/>
</dbReference>
<evidence type="ECO:0000313" key="3">
    <source>
        <dbReference type="RefSeq" id="XP_001353361.4"/>
    </source>
</evidence>
<feature type="compositionally biased region" description="Polar residues" evidence="1">
    <location>
        <begin position="380"/>
        <end position="392"/>
    </location>
</feature>
<evidence type="ECO:0000256" key="1">
    <source>
        <dbReference type="SAM" id="MobiDB-lite"/>
    </source>
</evidence>
<feature type="region of interest" description="Disordered" evidence="1">
    <location>
        <begin position="251"/>
        <end position="278"/>
    </location>
</feature>
<organism evidence="2 3">
    <name type="scientific">Drosophila pseudoobscura pseudoobscura</name>
    <name type="common">Fruit fly</name>
    <dbReference type="NCBI Taxonomy" id="46245"/>
    <lineage>
        <taxon>Eukaryota</taxon>
        <taxon>Metazoa</taxon>
        <taxon>Ecdysozoa</taxon>
        <taxon>Arthropoda</taxon>
        <taxon>Hexapoda</taxon>
        <taxon>Insecta</taxon>
        <taxon>Pterygota</taxon>
        <taxon>Neoptera</taxon>
        <taxon>Endopterygota</taxon>
        <taxon>Diptera</taxon>
        <taxon>Brachycera</taxon>
        <taxon>Muscomorpha</taxon>
        <taxon>Ephydroidea</taxon>
        <taxon>Drosophilidae</taxon>
        <taxon>Drosophila</taxon>
        <taxon>Sophophora</taxon>
    </lineage>
</organism>
<sequence>MYLRSNTCRKFKKTESLRENALCLRNPSRERVVAMDKILEEVKGNVQKKFNEVRAALHMREKLLLRQLEVIANTQQQQMQLKASPVDSADSADQGGVRFITGDGDEEEKLLAAIRSFGHFLLDNSNMQLALQDYRNTGLRSEDYIEPLDDHDTMYKYLQDRKISYYDLEDEAQPEAIVVDFSGNKSVVEENAKRSIINITLQEAKELIRKAKIQRDSHVPVAVPPLNLEELDDELESSIADAVSSLGRETAKSKSSCLELPSADPPTKPKGRKQRFKPKITINNCNGTINLRNIASLTINCATEEAVSAEIPIVKSADSSSNTDHSHSHSQSQSQSHSTPTTTASSSNYSSNASSRSQSKKQSKKNARPAAQTVEEPPKQQASSSGQSTPTPRNGYRFQEVDTHDVTCDFYNRLLNEIKKSMKEKPRRPYNNVPEPEPEAPTTTSSVQTAAADSSCDANSNTVQPPRQEDVSISSSTTTTTNTQSQSQATESVSGSQIAPGRRLVLKNFENLKIILEANSGDEDSFHPVQIEQWLAEIISETDLEPMQNTDILEHSQINNTESP</sequence>
<reference evidence="3" key="1">
    <citation type="submission" date="2025-08" db="UniProtKB">
        <authorList>
            <consortium name="RefSeq"/>
        </authorList>
    </citation>
    <scope>IDENTIFICATION</scope>
    <source>
        <strain evidence="3">MV-25-SWS-2005</strain>
        <tissue evidence="3">Whole body</tissue>
    </source>
</reference>
<protein>
    <submittedName>
        <fullName evidence="3">Uncharacterized protein</fullName>
    </submittedName>
</protein>
<proteinExistence type="predicted"/>
<feature type="compositionally biased region" description="Low complexity" evidence="1">
    <location>
        <begin position="316"/>
        <end position="357"/>
    </location>
</feature>
<feature type="region of interest" description="Disordered" evidence="1">
    <location>
        <begin position="316"/>
        <end position="400"/>
    </location>
</feature>